<dbReference type="Gene3D" id="1.10.260.40">
    <property type="entry name" value="lambda repressor-like DNA-binding domains"/>
    <property type="match status" value="1"/>
</dbReference>
<dbReference type="PROSITE" id="PS50943">
    <property type="entry name" value="HTH_CROC1"/>
    <property type="match status" value="1"/>
</dbReference>
<dbReference type="EMBL" id="MBTF01000001">
    <property type="protein sequence ID" value="OOQ62200.1"/>
    <property type="molecule type" value="Genomic_DNA"/>
</dbReference>
<feature type="domain" description="HTH cro/C1-type" evidence="1">
    <location>
        <begin position="16"/>
        <end position="70"/>
    </location>
</feature>
<dbReference type="SMART" id="SM00530">
    <property type="entry name" value="HTH_XRE"/>
    <property type="match status" value="1"/>
</dbReference>
<gene>
    <name evidence="2" type="ORF">BC343_03925</name>
</gene>
<dbReference type="RefSeq" id="WP_078346398.1">
    <property type="nucleotide sequence ID" value="NZ_MBTF01000001.1"/>
</dbReference>
<evidence type="ECO:0000259" key="1">
    <source>
        <dbReference type="PROSITE" id="PS50943"/>
    </source>
</evidence>
<keyword evidence="3" id="KW-1185">Reference proteome</keyword>
<proteinExistence type="predicted"/>
<protein>
    <recommendedName>
        <fullName evidence="1">HTH cro/C1-type domain-containing protein</fullName>
    </recommendedName>
</protein>
<dbReference type="InterPro" id="IPR001387">
    <property type="entry name" value="Cro/C1-type_HTH"/>
</dbReference>
<dbReference type="Proteomes" id="UP000189739">
    <property type="component" value="Unassembled WGS sequence"/>
</dbReference>
<dbReference type="AlphaFoldDB" id="A0A1S9PMN2"/>
<evidence type="ECO:0000313" key="2">
    <source>
        <dbReference type="EMBL" id="OOQ62200.1"/>
    </source>
</evidence>
<dbReference type="CDD" id="cd00093">
    <property type="entry name" value="HTH_XRE"/>
    <property type="match status" value="1"/>
</dbReference>
<dbReference type="OrthoDB" id="9814553at2"/>
<dbReference type="InterPro" id="IPR010982">
    <property type="entry name" value="Lambda_DNA-bd_dom_sf"/>
</dbReference>
<evidence type="ECO:0000313" key="3">
    <source>
        <dbReference type="Proteomes" id="UP000189739"/>
    </source>
</evidence>
<reference evidence="2 3" key="1">
    <citation type="submission" date="2016-07" db="EMBL/GenBank/DDBJ databases">
        <title>Genomic analysis of zinc-resistant bacterium Mucilaginibacter pedocola TBZ30.</title>
        <authorList>
            <person name="Huang J."/>
            <person name="Tang J."/>
        </authorList>
    </citation>
    <scope>NUCLEOTIDE SEQUENCE [LARGE SCALE GENOMIC DNA]</scope>
    <source>
        <strain evidence="2 3">TBZ30</strain>
    </source>
</reference>
<dbReference type="SUPFAM" id="SSF47413">
    <property type="entry name" value="lambda repressor-like DNA-binding domains"/>
    <property type="match status" value="1"/>
</dbReference>
<accession>A0A1S9PMN2</accession>
<name>A0A1S9PMN2_9SPHI</name>
<sequence>MEINQNTANKALGDRVYTLRAAKGMTKGDLAKAAGLSLFEIKEIENGKGNPFIEQLISLVGALDTTMSVFFEDFPS</sequence>
<organism evidence="2 3">
    <name type="scientific">Mucilaginibacter pedocola</name>
    <dbReference type="NCBI Taxonomy" id="1792845"/>
    <lineage>
        <taxon>Bacteria</taxon>
        <taxon>Pseudomonadati</taxon>
        <taxon>Bacteroidota</taxon>
        <taxon>Sphingobacteriia</taxon>
        <taxon>Sphingobacteriales</taxon>
        <taxon>Sphingobacteriaceae</taxon>
        <taxon>Mucilaginibacter</taxon>
    </lineage>
</organism>
<comment type="caution">
    <text evidence="2">The sequence shown here is derived from an EMBL/GenBank/DDBJ whole genome shotgun (WGS) entry which is preliminary data.</text>
</comment>
<dbReference type="STRING" id="1792845.BC343_03925"/>
<dbReference type="Pfam" id="PF01381">
    <property type="entry name" value="HTH_3"/>
    <property type="match status" value="1"/>
</dbReference>
<dbReference type="GO" id="GO:0003677">
    <property type="term" value="F:DNA binding"/>
    <property type="evidence" value="ECO:0007669"/>
    <property type="project" value="InterPro"/>
</dbReference>